<organism evidence="2 3">
    <name type="scientific">Cinchona calisaya</name>
    <dbReference type="NCBI Taxonomy" id="153742"/>
    <lineage>
        <taxon>Eukaryota</taxon>
        <taxon>Viridiplantae</taxon>
        <taxon>Streptophyta</taxon>
        <taxon>Embryophyta</taxon>
        <taxon>Tracheophyta</taxon>
        <taxon>Spermatophyta</taxon>
        <taxon>Magnoliopsida</taxon>
        <taxon>eudicotyledons</taxon>
        <taxon>Gunneridae</taxon>
        <taxon>Pentapetalae</taxon>
        <taxon>asterids</taxon>
        <taxon>lamiids</taxon>
        <taxon>Gentianales</taxon>
        <taxon>Rubiaceae</taxon>
        <taxon>Cinchonoideae</taxon>
        <taxon>Cinchoneae</taxon>
        <taxon>Cinchona</taxon>
    </lineage>
</organism>
<gene>
    <name evidence="2" type="ORF">ACH5RR_022724</name>
</gene>
<evidence type="ECO:0000313" key="2">
    <source>
        <dbReference type="EMBL" id="KAL3515822.1"/>
    </source>
</evidence>
<evidence type="ECO:0000256" key="1">
    <source>
        <dbReference type="SAM" id="MobiDB-lite"/>
    </source>
</evidence>
<dbReference type="AlphaFoldDB" id="A0ABD2ZCI4"/>
<feature type="region of interest" description="Disordered" evidence="1">
    <location>
        <begin position="29"/>
        <end position="60"/>
    </location>
</feature>
<comment type="caution">
    <text evidence="2">The sequence shown here is derived from an EMBL/GenBank/DDBJ whole genome shotgun (WGS) entry which is preliminary data.</text>
</comment>
<feature type="region of interest" description="Disordered" evidence="1">
    <location>
        <begin position="105"/>
        <end position="137"/>
    </location>
</feature>
<dbReference type="Proteomes" id="UP001630127">
    <property type="component" value="Unassembled WGS sequence"/>
</dbReference>
<reference evidence="2 3" key="1">
    <citation type="submission" date="2024-11" db="EMBL/GenBank/DDBJ databases">
        <title>A near-complete genome assembly of Cinchona calisaya.</title>
        <authorList>
            <person name="Lian D.C."/>
            <person name="Zhao X.W."/>
            <person name="Wei L."/>
        </authorList>
    </citation>
    <scope>NUCLEOTIDE SEQUENCE [LARGE SCALE GENOMIC DNA]</scope>
    <source>
        <tissue evidence="2">Nenye</tissue>
    </source>
</reference>
<accession>A0ABD2ZCI4</accession>
<keyword evidence="3" id="KW-1185">Reference proteome</keyword>
<name>A0ABD2ZCI4_9GENT</name>
<protein>
    <submittedName>
        <fullName evidence="2">Uncharacterized protein</fullName>
    </submittedName>
</protein>
<sequence length="137" mass="15228">MGKGVVTRQTVTKANKNVREFKAVEVGKDNEEKAKSPTMVKRNNKKMVSKGINRNEEKAKKCNVKQEVECETDDNPSYNVELRDSNYEMDDKDDALFDEGVVLETEMNEGDDDSTAHVPHAADSNNDVDDIGFGGGK</sequence>
<evidence type="ECO:0000313" key="3">
    <source>
        <dbReference type="Proteomes" id="UP001630127"/>
    </source>
</evidence>
<dbReference type="EMBL" id="JBJUIK010000010">
    <property type="protein sequence ID" value="KAL3515822.1"/>
    <property type="molecule type" value="Genomic_DNA"/>
</dbReference>
<proteinExistence type="predicted"/>